<dbReference type="SUPFAM" id="SSF56300">
    <property type="entry name" value="Metallo-dependent phosphatases"/>
    <property type="match status" value="1"/>
</dbReference>
<dbReference type="PANTHER" id="PTHR30337">
    <property type="entry name" value="COMPONENT OF ATP-DEPENDENT DSDNA EXONUCLEASE"/>
    <property type="match status" value="1"/>
</dbReference>
<dbReference type="EMBL" id="BJXB01000026">
    <property type="protein sequence ID" value="GEM48984.1"/>
    <property type="molecule type" value="Genomic_DNA"/>
</dbReference>
<evidence type="ECO:0000259" key="5">
    <source>
        <dbReference type="Pfam" id="PF00149"/>
    </source>
</evidence>
<dbReference type="InterPro" id="IPR004593">
    <property type="entry name" value="SbcD"/>
</dbReference>
<dbReference type="GO" id="GO:0004519">
    <property type="term" value="F:endonuclease activity"/>
    <property type="evidence" value="ECO:0007669"/>
    <property type="project" value="UniProtKB-KW"/>
</dbReference>
<evidence type="ECO:0000256" key="2">
    <source>
        <dbReference type="ARBA" id="ARBA00022801"/>
    </source>
</evidence>
<name>A0A511N827_DEIC1</name>
<organism evidence="6 7">
    <name type="scientific">Deinococcus cellulosilyticus (strain DSM 18568 / NBRC 106333 / KACC 11606 / 5516J-15)</name>
    <dbReference type="NCBI Taxonomy" id="1223518"/>
    <lineage>
        <taxon>Bacteria</taxon>
        <taxon>Thermotogati</taxon>
        <taxon>Deinococcota</taxon>
        <taxon>Deinococci</taxon>
        <taxon>Deinococcales</taxon>
        <taxon>Deinococcaceae</taxon>
        <taxon>Deinococcus</taxon>
    </lineage>
</organism>
<dbReference type="Gene3D" id="3.60.21.10">
    <property type="match status" value="1"/>
</dbReference>
<dbReference type="Pfam" id="PF00149">
    <property type="entry name" value="Metallophos"/>
    <property type="match status" value="1"/>
</dbReference>
<dbReference type="NCBIfam" id="TIGR00619">
    <property type="entry name" value="sbcd"/>
    <property type="match status" value="1"/>
</dbReference>
<dbReference type="AlphaFoldDB" id="A0A511N827"/>
<gene>
    <name evidence="4 6" type="primary">sbcD</name>
    <name evidence="6" type="ORF">DC3_46190</name>
</gene>
<comment type="caution">
    <text evidence="6">The sequence shown here is derived from an EMBL/GenBank/DDBJ whole genome shotgun (WGS) entry which is preliminary data.</text>
</comment>
<evidence type="ECO:0000313" key="6">
    <source>
        <dbReference type="EMBL" id="GEM48984.1"/>
    </source>
</evidence>
<protein>
    <recommendedName>
        <fullName evidence="4">Nuclease SbcCD subunit D</fullName>
    </recommendedName>
</protein>
<evidence type="ECO:0000256" key="3">
    <source>
        <dbReference type="ARBA" id="ARBA00022839"/>
    </source>
</evidence>
<dbReference type="InterPro" id="IPR029052">
    <property type="entry name" value="Metallo-depent_PP-like"/>
</dbReference>
<dbReference type="PANTHER" id="PTHR30337:SF0">
    <property type="entry name" value="NUCLEASE SBCCD SUBUNIT D"/>
    <property type="match status" value="1"/>
</dbReference>
<keyword evidence="4" id="KW-0255">Endonuclease</keyword>
<dbReference type="Proteomes" id="UP000321306">
    <property type="component" value="Unassembled WGS sequence"/>
</dbReference>
<comment type="similarity">
    <text evidence="4">Belongs to the SbcD family.</text>
</comment>
<dbReference type="InterPro" id="IPR041796">
    <property type="entry name" value="Mre11_N"/>
</dbReference>
<reference evidence="6 7" key="1">
    <citation type="submission" date="2019-07" db="EMBL/GenBank/DDBJ databases">
        <title>Whole genome shotgun sequence of Deinococcus cellulosilyticus NBRC 106333.</title>
        <authorList>
            <person name="Hosoyama A."/>
            <person name="Uohara A."/>
            <person name="Ohji S."/>
            <person name="Ichikawa N."/>
        </authorList>
    </citation>
    <scope>NUCLEOTIDE SEQUENCE [LARGE SCALE GENOMIC DNA]</scope>
    <source>
        <strain evidence="6 7">NBRC 106333</strain>
    </source>
</reference>
<feature type="domain" description="Calcineurin-like phosphoesterase" evidence="5">
    <location>
        <begin position="4"/>
        <end position="232"/>
    </location>
</feature>
<keyword evidence="4" id="KW-0235">DNA replication</keyword>
<dbReference type="GO" id="GO:0006310">
    <property type="term" value="P:DNA recombination"/>
    <property type="evidence" value="ECO:0007669"/>
    <property type="project" value="UniProtKB-KW"/>
</dbReference>
<dbReference type="GO" id="GO:0008408">
    <property type="term" value="F:3'-5' exonuclease activity"/>
    <property type="evidence" value="ECO:0007669"/>
    <property type="project" value="InterPro"/>
</dbReference>
<keyword evidence="4" id="KW-0233">DNA recombination</keyword>
<sequence>MVIMRILHTGDFHAGRQLRGLDRTPEIQAALSEILSIARDSRVDAVLVAGDVFDTVNPSALAEDVVYEFYLGLREAGIPSVTIAGNHDSAERLRSIRGLLKNVGANMVTHVTPNLQDLVYPVQARDGSLLQVLAFPFLSERKLVKLADIAEGNVSAWRQKYQEGMNFFLRRLSGFLKPDAVNMLMMHLTFDGSLPSGSERNFTFDITNSYTVSSRMLPEALQYVALGHIHKPQQVSELPPAHYAGSIIQLDFGEAGESKFVNLVEAHPGRPIKFQQVPLTSGKRLKTVRMKLDQIEQMDSLRDFDGLLRVIVELPAGTGAAGLKERVAKVLPNALAVEIEISQQDLKSKTAGRSGLTDIELFEQYYLERHGALPGEVRDAFIEASRIITEGEDT</sequence>
<keyword evidence="7" id="KW-1185">Reference proteome</keyword>
<dbReference type="InterPro" id="IPR004843">
    <property type="entry name" value="Calcineurin-like_PHP"/>
</dbReference>
<keyword evidence="2 4" id="KW-0378">Hydrolase</keyword>
<accession>A0A511N827</accession>
<evidence type="ECO:0000256" key="1">
    <source>
        <dbReference type="ARBA" id="ARBA00022722"/>
    </source>
</evidence>
<proteinExistence type="inferred from homology"/>
<dbReference type="GO" id="GO:0006260">
    <property type="term" value="P:DNA replication"/>
    <property type="evidence" value="ECO:0007669"/>
    <property type="project" value="UniProtKB-KW"/>
</dbReference>
<evidence type="ECO:0000313" key="7">
    <source>
        <dbReference type="Proteomes" id="UP000321306"/>
    </source>
</evidence>
<dbReference type="CDD" id="cd00840">
    <property type="entry name" value="MPP_Mre11_N"/>
    <property type="match status" value="1"/>
</dbReference>
<dbReference type="InterPro" id="IPR050535">
    <property type="entry name" value="DNA_Repair-Maintenance_Comp"/>
</dbReference>
<comment type="subunit">
    <text evidence="4">Heterodimer of SbcC and SbcD.</text>
</comment>
<evidence type="ECO:0000256" key="4">
    <source>
        <dbReference type="RuleBase" id="RU363069"/>
    </source>
</evidence>
<keyword evidence="3 4" id="KW-0269">Exonuclease</keyword>
<comment type="function">
    <text evidence="4">SbcCD cleaves DNA hairpin structures. These structures can inhibit DNA replication and are intermediates in certain DNA recombination reactions. The complex acts as a 3'-&gt;5' double strand exonuclease that can open hairpins. It also has a 5' single-strand endonuclease activity.</text>
</comment>
<keyword evidence="1 4" id="KW-0540">Nuclease</keyword>